<sequence>MVLSNMATDSTSKCSLLLQIQEVIYQNLWRGLMCGFNPEPWAPRGRFAQPAHSHHFRSHSTDLTTRGLPRYVCPHYHPPKDPHFSTLTASSGSVWSIWPQLGYHNYYPTILKKQWNKVKTSRVTPFNLLTQSCFTKTHQEASCPPPVQVPTPMQPRDSRYPPTYLPPHVSPLVSRRKVENRSAATIAASGSSHGHSQPSHVSTAVPSPASSAGLPPAPPSLTTPHYSIHFTLVSFHFTPQFSLCDQTLRMLLITISTTHALHLADSKPRTHIHSPLSVLLVGACRRAMPLPELCAFGYILLVGILSTLPLLSNEQSIDGKR</sequence>
<dbReference type="EMBL" id="JACEEZ010008414">
    <property type="protein sequence ID" value="KAG0723329.1"/>
    <property type="molecule type" value="Genomic_DNA"/>
</dbReference>
<name>A0A8J4YFL6_CHIOP</name>
<protein>
    <submittedName>
        <fullName evidence="2">Uncharacterized protein</fullName>
    </submittedName>
</protein>
<organism evidence="2 3">
    <name type="scientific">Chionoecetes opilio</name>
    <name type="common">Atlantic snow crab</name>
    <name type="synonym">Cancer opilio</name>
    <dbReference type="NCBI Taxonomy" id="41210"/>
    <lineage>
        <taxon>Eukaryota</taxon>
        <taxon>Metazoa</taxon>
        <taxon>Ecdysozoa</taxon>
        <taxon>Arthropoda</taxon>
        <taxon>Crustacea</taxon>
        <taxon>Multicrustacea</taxon>
        <taxon>Malacostraca</taxon>
        <taxon>Eumalacostraca</taxon>
        <taxon>Eucarida</taxon>
        <taxon>Decapoda</taxon>
        <taxon>Pleocyemata</taxon>
        <taxon>Brachyura</taxon>
        <taxon>Eubrachyura</taxon>
        <taxon>Majoidea</taxon>
        <taxon>Majidae</taxon>
        <taxon>Chionoecetes</taxon>
    </lineage>
</organism>
<feature type="compositionally biased region" description="Pro residues" evidence="1">
    <location>
        <begin position="143"/>
        <end position="153"/>
    </location>
</feature>
<evidence type="ECO:0000313" key="2">
    <source>
        <dbReference type="EMBL" id="KAG0723329.1"/>
    </source>
</evidence>
<keyword evidence="3" id="KW-1185">Reference proteome</keyword>
<feature type="compositionally biased region" description="Low complexity" evidence="1">
    <location>
        <begin position="182"/>
        <end position="214"/>
    </location>
</feature>
<gene>
    <name evidence="2" type="ORF">GWK47_005596</name>
</gene>
<evidence type="ECO:0000256" key="1">
    <source>
        <dbReference type="SAM" id="MobiDB-lite"/>
    </source>
</evidence>
<proteinExistence type="predicted"/>
<reference evidence="2" key="1">
    <citation type="submission" date="2020-07" db="EMBL/GenBank/DDBJ databases">
        <title>The High-quality genome of the commercially important snow crab, Chionoecetes opilio.</title>
        <authorList>
            <person name="Jeong J.-H."/>
            <person name="Ryu S."/>
        </authorList>
    </citation>
    <scope>NUCLEOTIDE SEQUENCE</scope>
    <source>
        <strain evidence="2">MADBK_172401_WGS</strain>
        <tissue evidence="2">Digestive gland</tissue>
    </source>
</reference>
<dbReference type="OrthoDB" id="10348270at2759"/>
<dbReference type="Proteomes" id="UP000770661">
    <property type="component" value="Unassembled WGS sequence"/>
</dbReference>
<feature type="region of interest" description="Disordered" evidence="1">
    <location>
        <begin position="139"/>
        <end position="218"/>
    </location>
</feature>
<dbReference type="AlphaFoldDB" id="A0A8J4YFL6"/>
<accession>A0A8J4YFL6</accession>
<evidence type="ECO:0000313" key="3">
    <source>
        <dbReference type="Proteomes" id="UP000770661"/>
    </source>
</evidence>
<comment type="caution">
    <text evidence="2">The sequence shown here is derived from an EMBL/GenBank/DDBJ whole genome shotgun (WGS) entry which is preliminary data.</text>
</comment>